<name>A0A1S2Q092_9ACTN</name>
<reference evidence="2 3" key="1">
    <citation type="submission" date="2016-10" db="EMBL/GenBank/DDBJ databases">
        <title>Genome sequence of Streptomyces sp. MUSC 93.</title>
        <authorList>
            <person name="Lee L.-H."/>
            <person name="Ser H.-L."/>
            <person name="Law J.W.-F."/>
        </authorList>
    </citation>
    <scope>NUCLEOTIDE SEQUENCE [LARGE SCALE GENOMIC DNA]</scope>
    <source>
        <strain evidence="2 3">MUSC 93</strain>
    </source>
</reference>
<evidence type="ECO:0000313" key="3">
    <source>
        <dbReference type="Proteomes" id="UP000179935"/>
    </source>
</evidence>
<dbReference type="Pfam" id="PF04149">
    <property type="entry name" value="DUF397"/>
    <property type="match status" value="1"/>
</dbReference>
<dbReference type="AlphaFoldDB" id="A0A1S2Q092"/>
<gene>
    <name evidence="2" type="ORF">BIV24_05360</name>
</gene>
<dbReference type="RefSeq" id="WP_071364973.1">
    <property type="nucleotide sequence ID" value="NZ_MLYP01000010.1"/>
</dbReference>
<protein>
    <submittedName>
        <fullName evidence="2">DUF397 domain-containing protein</fullName>
    </submittedName>
</protein>
<proteinExistence type="predicted"/>
<evidence type="ECO:0000259" key="1">
    <source>
        <dbReference type="Pfam" id="PF04149"/>
    </source>
</evidence>
<dbReference type="STRING" id="1428652.BIV24_05360"/>
<dbReference type="InterPro" id="IPR007278">
    <property type="entry name" value="DUF397"/>
</dbReference>
<dbReference type="EMBL" id="MLYP01000010">
    <property type="protein sequence ID" value="OIJ99202.1"/>
    <property type="molecule type" value="Genomic_DNA"/>
</dbReference>
<keyword evidence="3" id="KW-1185">Reference proteome</keyword>
<comment type="caution">
    <text evidence="2">The sequence shown here is derived from an EMBL/GenBank/DDBJ whole genome shotgun (WGS) entry which is preliminary data.</text>
</comment>
<feature type="domain" description="DUF397" evidence="1">
    <location>
        <begin position="13"/>
        <end position="65"/>
    </location>
</feature>
<sequence>MIRKASFEDVTELAWFKSSYSSGNEGDSCVELAASPATVYVRDSKNIEGPRLALTPDAWAEFVTYASQS</sequence>
<dbReference type="OrthoDB" id="4562195at2"/>
<accession>A0A1S2Q092</accession>
<dbReference type="Proteomes" id="UP000179935">
    <property type="component" value="Unassembled WGS sequence"/>
</dbReference>
<evidence type="ECO:0000313" key="2">
    <source>
        <dbReference type="EMBL" id="OIJ99202.1"/>
    </source>
</evidence>
<organism evidence="2 3">
    <name type="scientific">Streptomyces colonosanans</name>
    <dbReference type="NCBI Taxonomy" id="1428652"/>
    <lineage>
        <taxon>Bacteria</taxon>
        <taxon>Bacillati</taxon>
        <taxon>Actinomycetota</taxon>
        <taxon>Actinomycetes</taxon>
        <taxon>Kitasatosporales</taxon>
        <taxon>Streptomycetaceae</taxon>
        <taxon>Streptomyces</taxon>
    </lineage>
</organism>